<evidence type="ECO:0000313" key="3">
    <source>
        <dbReference type="Proteomes" id="UP000285768"/>
    </source>
</evidence>
<dbReference type="Pfam" id="PF09754">
    <property type="entry name" value="PAC2"/>
    <property type="match status" value="1"/>
</dbReference>
<sequence length="326" mass="36443">MTDPIFSADYAERRARVPRGLPLVVAMQGLTDAGGAISQLEEYLWNRYEPEELLRFNADLLLDYRARRPVITFDEDHLIDYSPEELLLSLVHDELGKPFLLLSGHEPDFRWEQFIDAVLMLVHEFEVSTTVWSHALPMPVPHTRPVSMTVSGTRDDLIEERSVWRPTTRLSASAAHVLEYRLHSLGEEVVGFALLIPHYLANTEYPEALYAALDGIMSATGLILATDSVRDASRRFMTQVDEQIAANHESVEMVRTLEERYDAYMDDQTIRSPLIGEDGMIPTAEQLASELERFLAERQPGSGTGAENGGDAENAADDENGADGAV</sequence>
<dbReference type="PIRSF" id="PIRSF028754">
    <property type="entry name" value="UCP028754"/>
    <property type="match status" value="1"/>
</dbReference>
<proteinExistence type="predicted"/>
<dbReference type="InterPro" id="IPR008492">
    <property type="entry name" value="Rv2714-like"/>
</dbReference>
<evidence type="ECO:0000313" key="2">
    <source>
        <dbReference type="EMBL" id="QAB17819.1"/>
    </source>
</evidence>
<dbReference type="InterPro" id="IPR019151">
    <property type="entry name" value="Proteasome_assmbl_chaperone_2"/>
</dbReference>
<dbReference type="Gene3D" id="3.40.50.10900">
    <property type="entry name" value="PAC-like subunit"/>
    <property type="match status" value="1"/>
</dbReference>
<organism evidence="2 3">
    <name type="scientific">Leucobacter muris</name>
    <dbReference type="NCBI Taxonomy" id="1935379"/>
    <lineage>
        <taxon>Bacteria</taxon>
        <taxon>Bacillati</taxon>
        <taxon>Actinomycetota</taxon>
        <taxon>Actinomycetes</taxon>
        <taxon>Micrococcales</taxon>
        <taxon>Microbacteriaceae</taxon>
        <taxon>Leucobacter</taxon>
    </lineage>
</organism>
<keyword evidence="3" id="KW-1185">Reference proteome</keyword>
<evidence type="ECO:0000256" key="1">
    <source>
        <dbReference type="SAM" id="MobiDB-lite"/>
    </source>
</evidence>
<name>A0ABX5QFF5_9MICO</name>
<accession>A0ABX5QFF5</accession>
<feature type="compositionally biased region" description="Acidic residues" evidence="1">
    <location>
        <begin position="314"/>
        <end position="326"/>
    </location>
</feature>
<dbReference type="RefSeq" id="WP_128386850.1">
    <property type="nucleotide sequence ID" value="NZ_CP035037.1"/>
</dbReference>
<dbReference type="Gene3D" id="1.10.287.100">
    <property type="match status" value="1"/>
</dbReference>
<dbReference type="EMBL" id="CP035037">
    <property type="protein sequence ID" value="QAB17819.1"/>
    <property type="molecule type" value="Genomic_DNA"/>
</dbReference>
<gene>
    <name evidence="2" type="ORF">Leucomu_07705</name>
</gene>
<feature type="region of interest" description="Disordered" evidence="1">
    <location>
        <begin position="294"/>
        <end position="326"/>
    </location>
</feature>
<protein>
    <submittedName>
        <fullName evidence="2">PAC2 family protein</fullName>
    </submittedName>
</protein>
<reference evidence="2 3" key="1">
    <citation type="submission" date="2019-01" db="EMBL/GenBank/DDBJ databases">
        <title>Leucobacter muris sp. nov. isolated from the nose of a laboratory mouse.</title>
        <authorList>
            <person name="Benga L."/>
            <person name="Sproeer C."/>
            <person name="Schumann P."/>
            <person name="Verbarg S."/>
            <person name="Bunk B."/>
            <person name="Engelhardt E."/>
            <person name="Benten P.M."/>
            <person name="Sager M."/>
        </authorList>
    </citation>
    <scope>NUCLEOTIDE SEQUENCE [LARGE SCALE GENOMIC DNA]</scope>
    <source>
        <strain evidence="2 3">DSM 101948</strain>
    </source>
</reference>
<dbReference type="SUPFAM" id="SSF159659">
    <property type="entry name" value="Cgl1923-like"/>
    <property type="match status" value="1"/>
</dbReference>
<dbReference type="InterPro" id="IPR038389">
    <property type="entry name" value="PSMG2_sf"/>
</dbReference>
<dbReference type="Proteomes" id="UP000285768">
    <property type="component" value="Chromosome"/>
</dbReference>